<dbReference type="Pfam" id="PF13711">
    <property type="entry name" value="DUF4160"/>
    <property type="match status" value="1"/>
</dbReference>
<feature type="non-terminal residue" evidence="1">
    <location>
        <position position="1"/>
    </location>
</feature>
<gene>
    <name evidence="1" type="ORF">LCGC14_2981390</name>
</gene>
<sequence length="55" mass="6438">ILMILGWRLFFYANERNEPAHIHCSKANCECKYLLDSENYVRLIAIICHKGIKGK</sequence>
<evidence type="ECO:0008006" key="2">
    <source>
        <dbReference type="Google" id="ProtNLM"/>
    </source>
</evidence>
<dbReference type="InterPro" id="IPR025427">
    <property type="entry name" value="DUF4160"/>
</dbReference>
<dbReference type="AlphaFoldDB" id="A0A0F8ZXQ7"/>
<evidence type="ECO:0000313" key="1">
    <source>
        <dbReference type="EMBL" id="KKK64716.1"/>
    </source>
</evidence>
<protein>
    <recommendedName>
        <fullName evidence="2">DUF4160 domain-containing protein</fullName>
    </recommendedName>
</protein>
<dbReference type="EMBL" id="LAZR01060897">
    <property type="protein sequence ID" value="KKK64716.1"/>
    <property type="molecule type" value="Genomic_DNA"/>
</dbReference>
<proteinExistence type="predicted"/>
<organism evidence="1">
    <name type="scientific">marine sediment metagenome</name>
    <dbReference type="NCBI Taxonomy" id="412755"/>
    <lineage>
        <taxon>unclassified sequences</taxon>
        <taxon>metagenomes</taxon>
        <taxon>ecological metagenomes</taxon>
    </lineage>
</organism>
<accession>A0A0F8ZXQ7</accession>
<comment type="caution">
    <text evidence="1">The sequence shown here is derived from an EMBL/GenBank/DDBJ whole genome shotgun (WGS) entry which is preliminary data.</text>
</comment>
<name>A0A0F8ZXQ7_9ZZZZ</name>
<reference evidence="1" key="1">
    <citation type="journal article" date="2015" name="Nature">
        <title>Complex archaea that bridge the gap between prokaryotes and eukaryotes.</title>
        <authorList>
            <person name="Spang A."/>
            <person name="Saw J.H."/>
            <person name="Jorgensen S.L."/>
            <person name="Zaremba-Niedzwiedzka K."/>
            <person name="Martijn J."/>
            <person name="Lind A.E."/>
            <person name="van Eijk R."/>
            <person name="Schleper C."/>
            <person name="Guy L."/>
            <person name="Ettema T.J."/>
        </authorList>
    </citation>
    <scope>NUCLEOTIDE SEQUENCE</scope>
</reference>